<keyword evidence="2" id="KW-1185">Reference proteome</keyword>
<organism evidence="1 2">
    <name type="scientific">Necator americanus</name>
    <name type="common">Human hookworm</name>
    <dbReference type="NCBI Taxonomy" id="51031"/>
    <lineage>
        <taxon>Eukaryota</taxon>
        <taxon>Metazoa</taxon>
        <taxon>Ecdysozoa</taxon>
        <taxon>Nematoda</taxon>
        <taxon>Chromadorea</taxon>
        <taxon>Rhabditida</taxon>
        <taxon>Rhabditina</taxon>
        <taxon>Rhabditomorpha</taxon>
        <taxon>Strongyloidea</taxon>
        <taxon>Ancylostomatidae</taxon>
        <taxon>Bunostominae</taxon>
        <taxon>Necator</taxon>
    </lineage>
</organism>
<gene>
    <name evidence="1" type="primary">Necator_chrIII.g12049</name>
    <name evidence="1" type="ORF">RB195_011283</name>
</gene>
<sequence length="115" mass="13273">MSMRRSDPVKVQCVSPVSTHCRVKSTLSARSLSLSSTYDFFVAECSFTEVLNECAANEDLKKQMNDDDVNGMQHRDQFFDLAGLKDDEYRRKFRQRLSITIRSWTKKSMSNADPH</sequence>
<evidence type="ECO:0000313" key="2">
    <source>
        <dbReference type="Proteomes" id="UP001303046"/>
    </source>
</evidence>
<name>A0ABR1D1Q6_NECAM</name>
<reference evidence="1 2" key="1">
    <citation type="submission" date="2023-08" db="EMBL/GenBank/DDBJ databases">
        <title>A Necator americanus chromosomal reference genome.</title>
        <authorList>
            <person name="Ilik V."/>
            <person name="Petrzelkova K.J."/>
            <person name="Pardy F."/>
            <person name="Fuh T."/>
            <person name="Niatou-Singa F.S."/>
            <person name="Gouil Q."/>
            <person name="Baker L."/>
            <person name="Ritchie M.E."/>
            <person name="Jex A.R."/>
            <person name="Gazzola D."/>
            <person name="Li H."/>
            <person name="Toshio Fujiwara R."/>
            <person name="Zhan B."/>
            <person name="Aroian R.V."/>
            <person name="Pafco B."/>
            <person name="Schwarz E.M."/>
        </authorList>
    </citation>
    <scope>NUCLEOTIDE SEQUENCE [LARGE SCALE GENOMIC DNA]</scope>
    <source>
        <strain evidence="1 2">Aroian</strain>
        <tissue evidence="1">Whole animal</tissue>
    </source>
</reference>
<evidence type="ECO:0000313" key="1">
    <source>
        <dbReference type="EMBL" id="KAK6744478.1"/>
    </source>
</evidence>
<comment type="caution">
    <text evidence="1">The sequence shown here is derived from an EMBL/GenBank/DDBJ whole genome shotgun (WGS) entry which is preliminary data.</text>
</comment>
<protein>
    <submittedName>
        <fullName evidence="1">Uncharacterized protein</fullName>
    </submittedName>
</protein>
<dbReference type="EMBL" id="JAVFWL010000003">
    <property type="protein sequence ID" value="KAK6744478.1"/>
    <property type="molecule type" value="Genomic_DNA"/>
</dbReference>
<dbReference type="Proteomes" id="UP001303046">
    <property type="component" value="Unassembled WGS sequence"/>
</dbReference>
<proteinExistence type="predicted"/>
<accession>A0ABR1D1Q6</accession>